<comment type="caution">
    <text evidence="3">The sequence shown here is derived from an EMBL/GenBank/DDBJ whole genome shotgun (WGS) entry which is preliminary data.</text>
</comment>
<gene>
    <name evidence="3" type="ORF">CEPIT_LOCUS6875</name>
</gene>
<dbReference type="SUPFAM" id="SSF52540">
    <property type="entry name" value="P-loop containing nucleoside triphosphate hydrolases"/>
    <property type="match status" value="1"/>
</dbReference>
<keyword evidence="4" id="KW-1185">Reference proteome</keyword>
<dbReference type="GO" id="GO:0005657">
    <property type="term" value="C:replication fork"/>
    <property type="evidence" value="ECO:0007669"/>
    <property type="project" value="TreeGrafter"/>
</dbReference>
<dbReference type="Proteomes" id="UP001152523">
    <property type="component" value="Unassembled WGS sequence"/>
</dbReference>
<sequence length="149" mass="16781">MLFLEGRFTCHLLRTWYWPELLDTQDLDGFMGQPNFGRSDSNADFVADLHTPKFLNKIRASGVPNHELTRKVGTPIMLLRNIDHSMGLCNGTRLIATRLGNHILGAKIMGGKYVGHEVVIPRLSLTPSDHVQVSEKTTFSNDLLCDDYK</sequence>
<accession>A0AAV0CMV7</accession>
<dbReference type="InterPro" id="IPR027417">
    <property type="entry name" value="P-loop_NTPase"/>
</dbReference>
<dbReference type="PANTHER" id="PTHR23274:SF48">
    <property type="entry name" value="ATP-DEPENDENT DNA HELICASE"/>
    <property type="match status" value="1"/>
</dbReference>
<organism evidence="3 4">
    <name type="scientific">Cuscuta epithymum</name>
    <dbReference type="NCBI Taxonomy" id="186058"/>
    <lineage>
        <taxon>Eukaryota</taxon>
        <taxon>Viridiplantae</taxon>
        <taxon>Streptophyta</taxon>
        <taxon>Embryophyta</taxon>
        <taxon>Tracheophyta</taxon>
        <taxon>Spermatophyta</taxon>
        <taxon>Magnoliopsida</taxon>
        <taxon>eudicotyledons</taxon>
        <taxon>Gunneridae</taxon>
        <taxon>Pentapetalae</taxon>
        <taxon>asterids</taxon>
        <taxon>lamiids</taxon>
        <taxon>Solanales</taxon>
        <taxon>Convolvulaceae</taxon>
        <taxon>Cuscuteae</taxon>
        <taxon>Cuscuta</taxon>
        <taxon>Cuscuta subgen. Cuscuta</taxon>
    </lineage>
</organism>
<feature type="domain" description="DNA helicase Pif1-like 2B" evidence="2">
    <location>
        <begin position="53"/>
        <end position="99"/>
    </location>
</feature>
<proteinExistence type="predicted"/>
<dbReference type="EMBL" id="CAMAPF010000033">
    <property type="protein sequence ID" value="CAH9079356.1"/>
    <property type="molecule type" value="Genomic_DNA"/>
</dbReference>
<dbReference type="PANTHER" id="PTHR23274">
    <property type="entry name" value="DNA HELICASE-RELATED"/>
    <property type="match status" value="1"/>
</dbReference>
<dbReference type="InterPro" id="IPR049163">
    <property type="entry name" value="Pif1-like_2B_dom"/>
</dbReference>
<dbReference type="Pfam" id="PF21530">
    <property type="entry name" value="Pif1_2B_dom"/>
    <property type="match status" value="1"/>
</dbReference>
<reference evidence="3" key="1">
    <citation type="submission" date="2022-07" db="EMBL/GenBank/DDBJ databases">
        <authorList>
            <person name="Macas J."/>
            <person name="Novak P."/>
            <person name="Neumann P."/>
        </authorList>
    </citation>
    <scope>NUCLEOTIDE SEQUENCE</scope>
</reference>
<protein>
    <recommendedName>
        <fullName evidence="2">DNA helicase Pif1-like 2B domain-containing protein</fullName>
    </recommendedName>
</protein>
<dbReference type="AlphaFoldDB" id="A0AAV0CMV7"/>
<evidence type="ECO:0000313" key="4">
    <source>
        <dbReference type="Proteomes" id="UP001152523"/>
    </source>
</evidence>
<comment type="subcellular location">
    <subcellularLocation>
        <location evidence="1">Plastid</location>
    </subcellularLocation>
</comment>
<dbReference type="GO" id="GO:0006260">
    <property type="term" value="P:DNA replication"/>
    <property type="evidence" value="ECO:0007669"/>
    <property type="project" value="TreeGrafter"/>
</dbReference>
<dbReference type="GO" id="GO:0009536">
    <property type="term" value="C:plastid"/>
    <property type="evidence" value="ECO:0007669"/>
    <property type="project" value="UniProtKB-SubCell"/>
</dbReference>
<evidence type="ECO:0000313" key="3">
    <source>
        <dbReference type="EMBL" id="CAH9079356.1"/>
    </source>
</evidence>
<name>A0AAV0CMV7_9ASTE</name>
<evidence type="ECO:0000256" key="1">
    <source>
        <dbReference type="ARBA" id="ARBA00004474"/>
    </source>
</evidence>
<evidence type="ECO:0000259" key="2">
    <source>
        <dbReference type="Pfam" id="PF21530"/>
    </source>
</evidence>